<dbReference type="AlphaFoldDB" id="A0A6L9U4N6"/>
<accession>A0A6L9U4N6</accession>
<dbReference type="Pfam" id="PF00005">
    <property type="entry name" value="ABC_tran"/>
    <property type="match status" value="1"/>
</dbReference>
<evidence type="ECO:0000256" key="1">
    <source>
        <dbReference type="ARBA" id="ARBA00022741"/>
    </source>
</evidence>
<dbReference type="Proteomes" id="UP000483035">
    <property type="component" value="Unassembled WGS sequence"/>
</dbReference>
<dbReference type="SUPFAM" id="SSF52540">
    <property type="entry name" value="P-loop containing nucleoside triphosphate hydrolases"/>
    <property type="match status" value="1"/>
</dbReference>
<dbReference type="EMBL" id="WUEY01000002">
    <property type="protein sequence ID" value="NEI69206.1"/>
    <property type="molecule type" value="Genomic_DNA"/>
</dbReference>
<proteinExistence type="predicted"/>
<reference evidence="4 5" key="1">
    <citation type="submission" date="2019-12" db="EMBL/GenBank/DDBJ databases">
        <title>Rhizobium genotypes associated with high levels of biological nitrogen fixation by grain legumes in a temperate-maritime cropping system.</title>
        <authorList>
            <person name="Maluk M."/>
            <person name="Francesc Ferrando Molina F."/>
            <person name="Lopez Del Egido L."/>
            <person name="Lafos M."/>
            <person name="Langarica-Fuentes A."/>
            <person name="Gebre Yohannes G."/>
            <person name="Young M.W."/>
            <person name="Martin P."/>
            <person name="Gantlett R."/>
            <person name="Kenicer G."/>
            <person name="Hawes C."/>
            <person name="Begg G.S."/>
            <person name="Quilliam R.S."/>
            <person name="Squire G.R."/>
            <person name="Poole P.S."/>
            <person name="Young P.W."/>
            <person name="Iannetta P.M."/>
            <person name="James E.K."/>
        </authorList>
    </citation>
    <scope>NUCLEOTIDE SEQUENCE [LARGE SCALE GENOMIC DNA]</scope>
    <source>
        <strain evidence="4 5">JHI1118</strain>
    </source>
</reference>
<comment type="caution">
    <text evidence="4">The sequence shown here is derived from an EMBL/GenBank/DDBJ whole genome shotgun (WGS) entry which is preliminary data.</text>
</comment>
<dbReference type="InterPro" id="IPR003439">
    <property type="entry name" value="ABC_transporter-like_ATP-bd"/>
</dbReference>
<name>A0A6L9U4N6_9HYPH</name>
<dbReference type="RefSeq" id="WP_163985622.1">
    <property type="nucleotide sequence ID" value="NZ_WUEY01000002.1"/>
</dbReference>
<dbReference type="PANTHER" id="PTHR42794">
    <property type="entry name" value="HEMIN IMPORT ATP-BINDING PROTEIN HMUV"/>
    <property type="match status" value="1"/>
</dbReference>
<dbReference type="InterPro" id="IPR027417">
    <property type="entry name" value="P-loop_NTPase"/>
</dbReference>
<dbReference type="SMART" id="SM00382">
    <property type="entry name" value="AAA"/>
    <property type="match status" value="1"/>
</dbReference>
<dbReference type="CDD" id="cd03214">
    <property type="entry name" value="ABC_Iron-Siderophores_B12_Hemin"/>
    <property type="match status" value="1"/>
</dbReference>
<dbReference type="Gene3D" id="3.40.50.300">
    <property type="entry name" value="P-loop containing nucleotide triphosphate hydrolases"/>
    <property type="match status" value="1"/>
</dbReference>
<feature type="domain" description="ABC transporter" evidence="3">
    <location>
        <begin position="8"/>
        <end position="239"/>
    </location>
</feature>
<dbReference type="GO" id="GO:0005524">
    <property type="term" value="F:ATP binding"/>
    <property type="evidence" value="ECO:0007669"/>
    <property type="project" value="UniProtKB-KW"/>
</dbReference>
<evidence type="ECO:0000313" key="5">
    <source>
        <dbReference type="Proteomes" id="UP000483035"/>
    </source>
</evidence>
<dbReference type="GO" id="GO:0016887">
    <property type="term" value="F:ATP hydrolysis activity"/>
    <property type="evidence" value="ECO:0007669"/>
    <property type="project" value="InterPro"/>
</dbReference>
<dbReference type="InterPro" id="IPR003593">
    <property type="entry name" value="AAA+_ATPase"/>
</dbReference>
<dbReference type="PANTHER" id="PTHR42794:SF2">
    <property type="entry name" value="ABC TRANSPORTER ATP-BINDING PROTEIN"/>
    <property type="match status" value="1"/>
</dbReference>
<evidence type="ECO:0000256" key="2">
    <source>
        <dbReference type="ARBA" id="ARBA00022840"/>
    </source>
</evidence>
<keyword evidence="2 4" id="KW-0067">ATP-binding</keyword>
<evidence type="ECO:0000313" key="4">
    <source>
        <dbReference type="EMBL" id="NEI69206.1"/>
    </source>
</evidence>
<gene>
    <name evidence="4" type="ORF">GR212_06425</name>
</gene>
<evidence type="ECO:0000259" key="3">
    <source>
        <dbReference type="PROSITE" id="PS50893"/>
    </source>
</evidence>
<sequence length="260" mass="27774">MTDDKAGLVIRGLTVAYGRKKIVRSFSLGPVPRGEVLALLGPNAAGKSTLLRGIAGLGSASGQVVFDGVDLARLPRVERAKRIAYMPQSQPPGIRLAVIEAVMSACSGMIGRQAAMREAYDALARLGADELAMLPLSELSGGQRQIVALAQAIVRRPEILMLDEPTSALDLKHQIHVMECTTALARERGTIVIAVLHDVPLALRYADSVAVLKDGSLKVHGRAEEIVTPQLLADVYGIEARVERCSLGRIQIMVDGTLSR</sequence>
<keyword evidence="1" id="KW-0547">Nucleotide-binding</keyword>
<dbReference type="PROSITE" id="PS50893">
    <property type="entry name" value="ABC_TRANSPORTER_2"/>
    <property type="match status" value="1"/>
</dbReference>
<organism evidence="4 5">
    <name type="scientific">Rhizobium lusitanum</name>
    <dbReference type="NCBI Taxonomy" id="293958"/>
    <lineage>
        <taxon>Bacteria</taxon>
        <taxon>Pseudomonadati</taxon>
        <taxon>Pseudomonadota</taxon>
        <taxon>Alphaproteobacteria</taxon>
        <taxon>Hyphomicrobiales</taxon>
        <taxon>Rhizobiaceae</taxon>
        <taxon>Rhizobium/Agrobacterium group</taxon>
        <taxon>Rhizobium</taxon>
    </lineage>
</organism>
<protein>
    <submittedName>
        <fullName evidence="4">ATP-binding cassette domain-containing protein</fullName>
    </submittedName>
</protein>